<dbReference type="PANTHER" id="PTHR45942">
    <property type="entry name" value="PROTEIN PHOSPATASE 3 REGULATORY SUBUNIT B ALPHA ISOFORM TYPE 1"/>
    <property type="match status" value="1"/>
</dbReference>
<dbReference type="InterPro" id="IPR018247">
    <property type="entry name" value="EF_Hand_1_Ca_BS"/>
</dbReference>
<dbReference type="GO" id="GO:0005509">
    <property type="term" value="F:calcium ion binding"/>
    <property type="evidence" value="ECO:0007669"/>
    <property type="project" value="InterPro"/>
</dbReference>
<feature type="domain" description="EF-hand" evidence="5">
    <location>
        <begin position="250"/>
        <end position="280"/>
    </location>
</feature>
<evidence type="ECO:0000256" key="2">
    <source>
        <dbReference type="ARBA" id="ARBA00022737"/>
    </source>
</evidence>
<dbReference type="PROSITE" id="PS50222">
    <property type="entry name" value="EF_HAND_2"/>
    <property type="match status" value="2"/>
</dbReference>
<dbReference type="SMART" id="SM00054">
    <property type="entry name" value="EFh"/>
    <property type="match status" value="4"/>
</dbReference>
<dbReference type="InterPro" id="IPR011992">
    <property type="entry name" value="EF-hand-dom_pair"/>
</dbReference>
<feature type="region of interest" description="Disordered" evidence="4">
    <location>
        <begin position="19"/>
        <end position="84"/>
    </location>
</feature>
<dbReference type="Pfam" id="PF13833">
    <property type="entry name" value="EF-hand_8"/>
    <property type="match status" value="1"/>
</dbReference>
<evidence type="ECO:0000313" key="7">
    <source>
        <dbReference type="EMBL" id="CAD9265067.1"/>
    </source>
</evidence>
<feature type="domain" description="EF-hand" evidence="5">
    <location>
        <begin position="175"/>
        <end position="210"/>
    </location>
</feature>
<evidence type="ECO:0000313" key="8">
    <source>
        <dbReference type="EMBL" id="CAD9265068.1"/>
    </source>
</evidence>
<dbReference type="SUPFAM" id="SSF47473">
    <property type="entry name" value="EF-hand"/>
    <property type="match status" value="1"/>
</dbReference>
<dbReference type="EMBL" id="HBGJ01037211">
    <property type="protein sequence ID" value="CAD9265069.1"/>
    <property type="molecule type" value="Transcribed_RNA"/>
</dbReference>
<dbReference type="Gene3D" id="1.10.238.10">
    <property type="entry name" value="EF-hand"/>
    <property type="match status" value="1"/>
</dbReference>
<evidence type="ECO:0000256" key="1">
    <source>
        <dbReference type="ARBA" id="ARBA00022723"/>
    </source>
</evidence>
<sequence>MGSGEKFDFLAQLEAHARASQELGDKRAEENAKKLKDSRSQNYDDIPTLESDDDIGAPGARGGGSDSGDGKDGEGSGEEEVKRKSKAWLTRKVDGVADKIESWYRFLTCKRSPVAPIEFVPNSKPGQGPEILRLENFLDLNSEDVDRLYGYFCAIDGDGSGEISIDEFCEYFNMPQTEFTERAFAVLDEDNSGAIDFKEFVVVLLSYCSFDFTSLSKFAFYLYDVDKSLMLDREEVQEMVAHVYDVPPDMIEPRILRVIELFDDDGDEKINIYEFVTHAK</sequence>
<proteinExistence type="predicted"/>
<protein>
    <recommendedName>
        <fullName evidence="5">EF-hand domain-containing protein</fullName>
    </recommendedName>
</protein>
<keyword evidence="2" id="KW-0677">Repeat</keyword>
<feature type="compositionally biased region" description="Basic and acidic residues" evidence="4">
    <location>
        <begin position="19"/>
        <end position="39"/>
    </location>
</feature>
<name>A0A6U4KLC8_9STRA</name>
<dbReference type="EMBL" id="HBGJ01037210">
    <property type="protein sequence ID" value="CAD9265068.1"/>
    <property type="molecule type" value="Transcribed_RNA"/>
</dbReference>
<evidence type="ECO:0000256" key="4">
    <source>
        <dbReference type="SAM" id="MobiDB-lite"/>
    </source>
</evidence>
<dbReference type="EMBL" id="HBGJ01037209">
    <property type="protein sequence ID" value="CAD9265067.1"/>
    <property type="molecule type" value="Transcribed_RNA"/>
</dbReference>
<dbReference type="InterPro" id="IPR002048">
    <property type="entry name" value="EF_hand_dom"/>
</dbReference>
<feature type="compositionally biased region" description="Basic and acidic residues" evidence="4">
    <location>
        <begin position="68"/>
        <end position="82"/>
    </location>
</feature>
<dbReference type="PRINTS" id="PR00450">
    <property type="entry name" value="RECOVERIN"/>
</dbReference>
<evidence type="ECO:0000256" key="3">
    <source>
        <dbReference type="ARBA" id="ARBA00022837"/>
    </source>
</evidence>
<dbReference type="Pfam" id="PF13202">
    <property type="entry name" value="EF-hand_5"/>
    <property type="match status" value="1"/>
</dbReference>
<evidence type="ECO:0000313" key="6">
    <source>
        <dbReference type="EMBL" id="CAD9265066.1"/>
    </source>
</evidence>
<dbReference type="EMBL" id="HBGJ01037208">
    <property type="protein sequence ID" value="CAD9265066.1"/>
    <property type="molecule type" value="Transcribed_RNA"/>
</dbReference>
<keyword evidence="1" id="KW-0479">Metal-binding</keyword>
<reference evidence="8" key="1">
    <citation type="submission" date="2021-01" db="EMBL/GenBank/DDBJ databases">
        <authorList>
            <person name="Corre E."/>
            <person name="Pelletier E."/>
            <person name="Niang G."/>
            <person name="Scheremetjew M."/>
            <person name="Finn R."/>
            <person name="Kale V."/>
            <person name="Holt S."/>
            <person name="Cochrane G."/>
            <person name="Meng A."/>
            <person name="Brown T."/>
            <person name="Cohen L."/>
        </authorList>
    </citation>
    <scope>NUCLEOTIDE SEQUENCE</scope>
    <source>
        <strain evidence="8">CCMP2877</strain>
    </source>
</reference>
<organism evidence="8">
    <name type="scientific">Phaeomonas parva</name>
    <dbReference type="NCBI Taxonomy" id="124430"/>
    <lineage>
        <taxon>Eukaryota</taxon>
        <taxon>Sar</taxon>
        <taxon>Stramenopiles</taxon>
        <taxon>Ochrophyta</taxon>
        <taxon>Pinguiophyceae</taxon>
        <taxon>Pinguiochrysidales</taxon>
        <taxon>Pinguiochrysidaceae</taxon>
        <taxon>Phaeomonas</taxon>
    </lineage>
</organism>
<gene>
    <name evidence="6" type="ORF">PPAR1163_LOCUS23482</name>
    <name evidence="7" type="ORF">PPAR1163_LOCUS23483</name>
    <name evidence="8" type="ORF">PPAR1163_LOCUS23484</name>
    <name evidence="9" type="ORF">PPAR1163_LOCUS23485</name>
</gene>
<keyword evidence="3" id="KW-0106">Calcium</keyword>
<dbReference type="PROSITE" id="PS00018">
    <property type="entry name" value="EF_HAND_1"/>
    <property type="match status" value="1"/>
</dbReference>
<accession>A0A6U4KLC8</accession>
<dbReference type="Pfam" id="PF13499">
    <property type="entry name" value="EF-hand_7"/>
    <property type="match status" value="1"/>
</dbReference>
<evidence type="ECO:0000313" key="9">
    <source>
        <dbReference type="EMBL" id="CAD9265069.1"/>
    </source>
</evidence>
<dbReference type="AlphaFoldDB" id="A0A6U4KLC8"/>
<evidence type="ECO:0000259" key="5">
    <source>
        <dbReference type="PROSITE" id="PS50222"/>
    </source>
</evidence>